<gene>
    <name evidence="1" type="ORF">FPZ24_08180</name>
</gene>
<dbReference type="KEGG" id="spai:FPZ24_08180"/>
<organism evidence="1 2">
    <name type="scientific">Sphingomonas panacisoli</name>
    <dbReference type="NCBI Taxonomy" id="1813879"/>
    <lineage>
        <taxon>Bacteria</taxon>
        <taxon>Pseudomonadati</taxon>
        <taxon>Pseudomonadota</taxon>
        <taxon>Alphaproteobacteria</taxon>
        <taxon>Sphingomonadales</taxon>
        <taxon>Sphingomonadaceae</taxon>
        <taxon>Sphingomonas</taxon>
    </lineage>
</organism>
<dbReference type="AlphaFoldDB" id="A0A5B8LK34"/>
<protein>
    <submittedName>
        <fullName evidence="1">Uncharacterized protein</fullName>
    </submittedName>
</protein>
<dbReference type="Proteomes" id="UP000315673">
    <property type="component" value="Chromosome"/>
</dbReference>
<dbReference type="EMBL" id="CP042306">
    <property type="protein sequence ID" value="QDZ07460.1"/>
    <property type="molecule type" value="Genomic_DNA"/>
</dbReference>
<sequence>MAALSYHFGTRGYLGFNTYITGPDGISRGGVIPAFSLVDSNGVNAGAGTSASPTVTQSQGTGSFATSQAASSISPAAALSVVAARAGRQAVTFTNITGTQPVYFTANAATTGVTTGFFLAGTAGASVTIATSAQIFATSPTAAQTLGVLETF</sequence>
<evidence type="ECO:0000313" key="2">
    <source>
        <dbReference type="Proteomes" id="UP000315673"/>
    </source>
</evidence>
<evidence type="ECO:0000313" key="1">
    <source>
        <dbReference type="EMBL" id="QDZ07460.1"/>
    </source>
</evidence>
<accession>A0A5B8LK34</accession>
<name>A0A5B8LK34_9SPHN</name>
<keyword evidence="2" id="KW-1185">Reference proteome</keyword>
<proteinExistence type="predicted"/>
<dbReference type="RefSeq" id="WP_146570927.1">
    <property type="nucleotide sequence ID" value="NZ_CP042306.1"/>
</dbReference>
<reference evidence="1 2" key="1">
    <citation type="submission" date="2019-07" db="EMBL/GenBank/DDBJ databases">
        <title>Full genome sequence of Sphingomonas sp. 4R-6-7(HKS19).</title>
        <authorList>
            <person name="Im W.-T."/>
        </authorList>
    </citation>
    <scope>NUCLEOTIDE SEQUENCE [LARGE SCALE GENOMIC DNA]</scope>
    <source>
        <strain evidence="1 2">HKS19</strain>
    </source>
</reference>